<dbReference type="NCBIfam" id="TIGR04183">
    <property type="entry name" value="Por_Secre_tail"/>
    <property type="match status" value="1"/>
</dbReference>
<name>A0A2W1NKY3_9FLAO</name>
<keyword evidence="5" id="KW-1185">Reference proteome</keyword>
<proteinExistence type="predicted"/>
<dbReference type="InterPro" id="IPR026444">
    <property type="entry name" value="Secre_tail"/>
</dbReference>
<feature type="signal peptide" evidence="2">
    <location>
        <begin position="1"/>
        <end position="18"/>
    </location>
</feature>
<reference evidence="4 5" key="1">
    <citation type="submission" date="2018-06" db="EMBL/GenBank/DDBJ databases">
        <title>The draft genome sequence of Crocinitomix sp. SM1701.</title>
        <authorList>
            <person name="Zhang X."/>
        </authorList>
    </citation>
    <scope>NUCLEOTIDE SEQUENCE [LARGE SCALE GENOMIC DNA]</scope>
    <source>
        <strain evidence="4 5">SM1701</strain>
    </source>
</reference>
<dbReference type="RefSeq" id="WP_111064020.1">
    <property type="nucleotide sequence ID" value="NZ_JBHUCU010000006.1"/>
</dbReference>
<feature type="domain" description="Secretion system C-terminal sorting" evidence="3">
    <location>
        <begin position="457"/>
        <end position="533"/>
    </location>
</feature>
<comment type="caution">
    <text evidence="4">The sequence shown here is derived from an EMBL/GenBank/DDBJ whole genome shotgun (WGS) entry which is preliminary data.</text>
</comment>
<evidence type="ECO:0000313" key="4">
    <source>
        <dbReference type="EMBL" id="PZE16322.1"/>
    </source>
</evidence>
<keyword evidence="1 2" id="KW-0732">Signal</keyword>
<evidence type="ECO:0000256" key="1">
    <source>
        <dbReference type="ARBA" id="ARBA00022729"/>
    </source>
</evidence>
<organism evidence="4 5">
    <name type="scientific">Putridiphycobacter roseus</name>
    <dbReference type="NCBI Taxonomy" id="2219161"/>
    <lineage>
        <taxon>Bacteria</taxon>
        <taxon>Pseudomonadati</taxon>
        <taxon>Bacteroidota</taxon>
        <taxon>Flavobacteriia</taxon>
        <taxon>Flavobacteriales</taxon>
        <taxon>Crocinitomicaceae</taxon>
        <taxon>Putridiphycobacter</taxon>
    </lineage>
</organism>
<evidence type="ECO:0000313" key="5">
    <source>
        <dbReference type="Proteomes" id="UP000249248"/>
    </source>
</evidence>
<evidence type="ECO:0000259" key="3">
    <source>
        <dbReference type="Pfam" id="PF18962"/>
    </source>
</evidence>
<sequence length="534" mass="59906">MKKSILLYLFLYCLHSIAQPVLNIRLDVGTAGATIFSSVFATDSCYFVMGKSKDLIPPYLQEGVFIKFNLDGSIADTTYYKNDSANYVFWESPNLIKTLDGNFAQTFATDTIGSHKYFGFIKLKPNGDTLIFRTYLDLYQQNNDDRVVQPGGFLQDPIDSAYYGTVNVYRYSDLVGGTALFKISKTGELLWYQTYYGISGNFRIFNAASLIKIAPDRLMIGGTQTHTPAANADWRDNTKILIVDTLGNIIQTKIYPNDQLAYGCNGLSQTMDGGYIYGGQNGTFVQNGNARIYKGLIIKLDYNLNEVWRIEDLEPSGQTRKNFENILKISDSIFVAIGRTIDTTSINTHGIHTGGRLLKFNLEGTIIWDRNYHRVEFLENENNIPTHILYDVDITPDSGFVMVGQSQNFEATNPEPIGQLGWLVKTDKHGCLVPGCEEFDTAGKPPVVSKPEIGLKIFPNPVNDELYIYYASQIAHENVIAYLYNVNGQIVKQWAINSNYTTYMLDVSQFAKGLYVLQVTDGISVLKTEKVVVE</sequence>
<dbReference type="OrthoDB" id="9811934at2"/>
<dbReference type="Pfam" id="PF18962">
    <property type="entry name" value="Por_Secre_tail"/>
    <property type="match status" value="1"/>
</dbReference>
<feature type="chain" id="PRO_5016102637" description="Secretion system C-terminal sorting domain-containing protein" evidence="2">
    <location>
        <begin position="19"/>
        <end position="534"/>
    </location>
</feature>
<evidence type="ECO:0000256" key="2">
    <source>
        <dbReference type="SAM" id="SignalP"/>
    </source>
</evidence>
<accession>A0A2W1NKY3</accession>
<protein>
    <recommendedName>
        <fullName evidence="3">Secretion system C-terminal sorting domain-containing protein</fullName>
    </recommendedName>
</protein>
<gene>
    <name evidence="4" type="ORF">DNU06_13495</name>
</gene>
<dbReference type="AlphaFoldDB" id="A0A2W1NKY3"/>
<dbReference type="Proteomes" id="UP000249248">
    <property type="component" value="Unassembled WGS sequence"/>
</dbReference>
<dbReference type="EMBL" id="QKSB01000009">
    <property type="protein sequence ID" value="PZE16322.1"/>
    <property type="molecule type" value="Genomic_DNA"/>
</dbReference>